<evidence type="ECO:0000256" key="1">
    <source>
        <dbReference type="ARBA" id="ARBA00004613"/>
    </source>
</evidence>
<feature type="domain" description="SD-repeat containing protein B" evidence="6">
    <location>
        <begin position="1407"/>
        <end position="1489"/>
    </location>
</feature>
<feature type="domain" description="DUF11" evidence="5">
    <location>
        <begin position="6352"/>
        <end position="6451"/>
    </location>
</feature>
<sequence length="7417" mass="792282">MKKSVIIILILLSVFITGPLARAQYLELIKTVEGVSDKVVESGDIFTYVLQYRWSSTTENGQNVVITDVLPSELLYDSTIDTTHIENVSYDADTRTVTWNFINPLPAGSSGEVRLKVKFAPGTTPNDTQFTNIATIDADNSDPASGTAPLITATAANKMVAKKYKKAGGAVGEDTIYHVEVCNPPSNGDIGGLNLTNITMVDTLPANAEFVSASDSGTYDSGTGEVTWLLPVHTVNKNEVCTRRTVTVRYPSDSFHAGDTVENTAMIRGTPVGETDEVIPTDPESITLETPTPGAGFKKEGTSNAMIGEAVNYYFNIDNTGNVPLEEFTVTDTIPIEIEVTTIRAGRTNQPAGTDFPIFVSYKTNLKSTWTLVPGLSPALAPPYKDVDVSTMGLGAGEYITELQWQYGYNGATWIKLPIGFTDTNSNSGFTATVLANDRNGDSVDVGDVIKNTGNATYKHDSTTYPLDSTKDTTIVQPYARPRIEKEVTSGSSVNPGNSVTYRLKVENRFSSGIEQANLVNPVVADLLEEHLEYVSWSFDKGNTDATDPVAPAPIFEQVDDYKGTGRTLLRWRWEESSAYDLEPQEYMYIEFEVKVKPGTSGMNFGNKAGFAGWTGDNVQFYNCVSSAADEDDIDDDGDKEENVCLSQNRTVKVNEVAQMDSVKTVKGQLDDVWHKYPDKGNTIPGGTADYRVTITNTGNVKMTEVMLIDILPFIGDTGVTVAESRASEWQPQLMGPVTVPAGAKVYYSVEGNPCRTADGIRPSGAAGCSPPNWSETTPDDITQVQSLKIDFGDTLVLDPLASIELSWPMRAPIGTPKDYVAWNSFGFKAKSVSSGSFLLPAEPFKVGIKIGNPDPTTASYGNYVWMDTNANGIQDDGENGISGVKVELYQQGVSDPVYTAFTARDFNGDPGFYLFPGLAPGDYYAKFYPPADYIISPRDAGDDDKDSDADPSTGVMPFTTLDSGEFDETWDMGLVPQIHLGDRVWVDLDANNTQDDTDIGLSGVVVYLDLNEDGIRDPDEPSTATDASGYYDFLITSPDTYKVRVDSDTVPEGYISQTTNPISVTLDVGDDHDDADFRYTDPHTSSISDLIWEDLNANGVKDDGESGFENATIRLYRDLNNNGEYDSGTDIEIGTRTTDSEGIYSAFTGLAAVSYRAEITSISDFDDYTLVSGSTSIPLGVNQTYENADFGYRKQGTVTGRLFIDSNGNGTQDAGEPGLSGVSVTISDSQGGVRTVRTNGNGDYAAVVPVGSVTADVVESTLPVGYVQTAGSDPTSVNVTANSTVDAGKDGYRDPRTASIGDRVWKDLNGNGVQDSGEPGLSGVTVWLDLNNNGAQDGGEPATTTNSSGAYDFRGLAGGSYIVRVDSSTAPAGYTLTTNNNPLSVRIHAAQDYNAADFGYRDPGSASIGDVVWDDLNGDGNQDPGEPGLSGVIVFIDQDNDGIRDPEEGFATTNGSGAYNISGLSEGSHTVAVDTSTLPMSYKQTTENIPLTVTLTASQHYQEADFGYQKQAVIGDLIWNDKNGDGVRDTDEPGIAGVTLNLLSAGPDDTFGTADDVPEATATTDENGSYLFTTVLPGEYIVDVTDTDNALNSYILTSGTDPTSPITVALSDAYSDADFGYREPEASIGDFVWHDLNGDGVQDAGESGIGNVTVDLYRDNNNDGVVDGGDTLIGTQTTDTNGAYLFTSLPGGNYLADVTDTHGVLTDYTRTRGDDPHDITLATDQNYQDADFGYYGGEASIGDVVWRDLNGDGIRDSGSETGIPNVTVDLYRDNNNNGVVDSGDTLIGTQTTDTNGAYEFVGLPSGDYLADVTDTNGVLDGYTRTGGDDPHDVTLATDQDYKDADFGYYGGDASIGDVVWHDLNGDGVQDDGESGIPNVTVELYQDNNNDGVIDSNDTLISVQTTDTNGGYDFMGLLPGDYLVDVTDTSGVLADYTLTGGTDPHDVTLADGQDYNDADFGYYGGDASIGDVVWHDLNGDGVQDDGENGIPNVTIELYRDNNNDGVTDAEDTLISVQTTDTNGAYDFIGLPSGDYLVNVTDTNGVLTGYTPTRGTEPHDVTLAEGEDYNDADFSYRDSTASLGDYVWYDANQDGIQNVGESPVSGVAVKLTDADTNTVIAATSTDTSGFYEFTNLVAGNYIVEFEPPSDEYVFTSPNQGTGPLQDAFDSDADEATGRTGTIALSAGEHNMTADAGLFMPDNEPVSLGDFVWYDTDHDGVQDADESGVVGVTVNLINAATDTVIGTTTTNGSGFYVFPNLTPGDYVVEFQLPDPYEFTPQNQGGDDALDSDSDTLTGRTKTISLSADENNMTVDAGIFIPDTEPANIGDFVWYDADQDGVQDSDEPPISDVTVNLYDSTGTSKIGQAITDANGFYEFAGLPPGDYIVEFEQPSGYNFTSQSQGGDNALDSDADTATGRTHLVSADAGESVTDADAGLYASDSITLGDTVWLDTNGDGTLSEGEGVAGVTLTLYDGEGRLISTATTNEDGHYQFAELPPGDYRIEVDTATLPEGTELFSDPDDVQDSVTDLVDQTSDNLDTDFSYQWVRASLGDYVWLDNDEDGIQNSDEPGISGITVSLIDPATNTVISTTTTDDSGFYVFTDLLPGDYVVEFEPGSAYEFTSKKQGDDNSLDSNADTETGRTETITLSPAENNMTVDAGLFFSEPATLGDFVWYDANQNGVQDPDEQGISRVTVNLIDPDSGDVIANTTTNDTGFYVFDELTPGDYLLEFELPEHYEFTSQNQGNDDALDSDADSATGRTETVTLSPGENNMTLDAGIYVPALASLGDVVWYDANQDGIRNNDEPGIAGVKVNLYDGGKNLIATKTTDGSGFYQFTDLIPSDYSVEFELPEGFEFTSQNQGDDDSADSDANIGTGETETVTLLPGENNMTLDAGMFMPNAEPASLGDFVWYDVNQDGVQDTGESGIGNAEVSLLNSLTGEVITQTTTDDSGFYHFTGLAPGDYAIKFDLPPGYDFTPQNQGGDESLDSDANTVTGETGTITLLSGENNTETDAGMFIPSASIGNFVWQDANQDGVQEAEETGIPNVVVNLYDAAGTTLLLTTVTDAEGFYEFTDLPPGDYVIKFNPRPGYEFTSQHQHEDGRRDSDANTVTGQTDIISVAAGDSVRDVDAGLYVPTPVTLGDLVWLDANRDGEMSSGEGLAGVTVILYDGNGNKLSDTTTDENGHYRFEYLPPGDYRVEIDSNTLPDGVSPFSDVDGVPDSATTLTDQSEDNLDVDFGYYIARASLGDYVWYDSDRNGIQDADESGVSGVTVNLIDPVSDEVINTMMTDGSGFYEFTDLSPGDYLVEFVPPSENYAFTFQDAGVGALQDAFDSDADMITGRTEIITLSEGERNIQMDAGIFIRETEPASLGDYVWYDSDQDGIQDADEPGIAGVTVNLLDPATNTVIGTTRTNGIGFYEFTGLPPGEYAVEFDPPDGYDFTSQNQGGDDALDSDADTDTGRSQTVTLSSGENNVTLDAGMFIPDTPPASIGDYVWHDADQDGIQDANESGIPGVDAELRNPVTGELIATMTTDDSGFYAFTGLPPINYVVQFNPPPGYSFTPLNQGNDDTLDSDANTTTGQTETISLSPGENNTGTDAGLSVRDAEQPITLGDLVWLDTNNDGAPSPGEGLSGVSVTLYDDEGGILETTETDENGIYGFDDLPPGDYRVEVDTATLPEGLEPFSESDGVPDSVTDLTDQSADNFDADFGYRNATASLGDFVWLDANEDGVQDAEESGIAGVKVKLIDPVTGDIIARTNTDGNGFYEFTDLAPGNYIVEFVKPSDAYVFTSQNAESDSLQDAFDSDADVSTGRTEIIALSAGENNMRADAGMFLPASEPASLGDFVWYDENHDGIQDANEQGITGVTVKLRDPITNEVIATTTTDGSGFYNFTGLPPNDYIVKFKLPPGYSFSPQNQGDDDTSDSDADDATGKTDTISLSSGENHMDADAGMFIPDTPPASIGDFVWYDANDDGIQDAGEPGVSGVTVKLYDAAGTTLLGTTQTDTNGFYIFEGLPPGDYMVEFERPWNYRFSAQNQGDNDNLDSDANMATGQTHVISLNAGDAVRDADAGLHSLSSVTLGDLVWLDANNDGVPSEDEGLPGVTVLLYDRDGNVLGTTITDTNGNYRFPNLPPGDYRAEVDTATLPQGAKPFFDPDGVPDSATDVIDQIIDNVDVDFGYQTENASLGDYVWYDTDQDGIQDADESGIAGVKVKLRDPLTGDLIASTNTDGSGFYEFADLPPGDYIVDFVLPSDAYMFTARNIGEGLLQDAFDSDADVLTGQTDVITLSPGEREMRADAGMFIPNTEPASIGDFVWYDADEDGIQDAEERGIAGVTVKLRDPVTNELIAESITDGDGFYEFTGLPPGDYVVKFKLPPGYEFTSQNQETDDASDSDADTDTGRSQTVTLLSGENNMTIDAGMFIPNTQPASIGDFVWYDRDRDGVQDEKEDGLPGVTVNLYDSTGENILDTTTTDAYGFYEFAGLAPGDYRVEFIPPSGHYFTPQNHGENDELDSDANPDTGRTDLVSLSAGDTVTNVDAGLYAPNSVTLGDLVWLDTDGNGVVSEGEGIPGVRLVLYDRDGNVRGTTATDENGNYRFSGLPPGDYRVEVDTDTLPDGVLATEEFDPVPDSVTDIIDQSEDNLNLDFGYQPILCDLGDFVWYDIDQDGIQDTDEPGIAGVTVNLIHPLTQEVIATTITNGSGFYVFTDLLPGDYIVEFSPPSDAYEFTSSDAGSGPLQDVLDSDADVITGRTEIISLSAGESHTRADAGMFIPETELGSLGNFVWYDENQNGIREAGESGVAGVTLNLTDPATDEVISTAITNGSGFYEFTGLAPGDYLVEFELPPSYDFAPQNQGNDDAADSDADTTTGRTDTISISTGEDNLTLDAGLFISDTPPASLGDFVWYDTDIDGIQDENEPGLSGVTVKLYDSAGNLLSTAITNAGGFYEFEGLAPGNYVVKFDLPPGHGFTLQNQDADDALNSDADTGTGETAIITLSEGENNADADAGMFMWDEQPASIGDYVWYDSDHDGIQDADEAGIAGVTVRLLDAASNEILDETLTDGSGFYLFADLPVGIYAVEFVRPSEEYVFSSPDKGTGLLQDTFDSDADTATGRTEAIVLLPGEDNMRADAGMYIPNIAPASLGNYVWYDTNQNGFQNPEEVGVAGITVNLIDANTGMVIASTITNRSGFYEFTGLAPGSRVSSVEQDYRVEFELPPGYKFTSQNQGKNNISDSDADAETGQTKIIALSAGENNIYIDAGIFIPNIIPASLGDFVWYDADQDGIQDDDESGIAGVTVNLYDAAGTVLLASTRTDANGFYAFTGLAPGEYVVGFESPSDYSFTAQAQGGNNALDSDADTETGRTVPIRLNSGDAVTNIDAGLYGPPAISLGNLVWLDENGNGIPSENEGLPGVRIILYDGEGHLIDVVETDGNGNYAFTGLPPGDYRMEADISTLPDDVTPFRELDDAPDSVTDLMGQSEDNLNVDFGYRPNIASLGDYVWYDADQDGIQDIANESGIAGVTVNLLDPLTNSILATAVTDDSGFYTFTGLTPGEYAVEFLLPPGYEFTPQHQGTDDTSDSNADPETGRTGAIFLSPGENNMTADAGMFPLASIGDFVWYDTNKNGIQDVDESGIAGVTVNLYDSAGINLLETTKTDADGFYEFSGLAPGEYVVAFELPPGYSFTAKGKGENNALDSDADTKTGQTGLIRLTPGNAVTDTDAGLYGPLNISLGNLVWLDENGDGLPSEEEGLEGVRIILYDGDGHLIAVTETDENGNYRFTGLAPGDYRVEADISTLPENAKAFLEFDDAPDSVTDLMGQVEDNLNVDFGYRANMASLGDYVWYDTNQDGIQDANEPGIAGVTVKLIDPATDTVIASMVTDRSGSYLFTGLDAGDYLVEFGPPPGYELTSQNHGDDEALDSDADTETGRTQVITLSAGEHHMTLDAGMLAVASLGDFVWHDKDEDGIQDAEEPGIAGVTVNLVDPLTNAVIASTITDNSGSYLFTSLAPGDYLVQFVPPQGYEFTSQNQGDDDTWDSDADTATGRTQIVTLSPDEHNMTLDAGLFVPLPDIANTIKYVSDINGGTLEPGDVIWYAVSIYNAGRATASGVVYTDTPATHTKIIPGLVTTTRGTVISGNNSEAAAIQIAIGDISPKESVAITYLAQVDAAAPQCLWILNQGMATASNFPDEPTDFLEITALNDPTLIGPMSGATSNANLDVTERALDLNGGELEPGDSVEYQISIINNSPDPATNIIFTDNVPIYTDLTAGTLTSTHGTVIRENPPSVSIEKLDRGEVAVITFQVVTDSEVPQNAMIYTQAAINGACDIQLTSNPTTLVTAGEPPYIEAYKSVSDYNGGSVKPGDILEYTVTLINTGDTDATGIMFYDQPAGYITLIPGTISNSQGSVITGNGGNDTGIEIQVGDLAPGQTATIVFQVIVADGTPSNTPIPSQARIETNEYPAEPTDDPTTPTADDPTVAVVVWEPLAFDPPISYKTASGSRPVIYWEMVWINDSNTDAMLVHVEDPLPPGVTYVPDSLGADYGEYWYDEAADKIVWEGKIAGNDGQVKIWYHTSVPDDVYEVENRASATWDQNGNGDWRDEAAAGLIPVYTDDPNTGVSGDSTAWRGGPCDLTLGDIVWYDTNNDGLYQPESETGVDGVRISLYRDTDRSGDYTPGADEFLKTTVTSARYGEAGHYLFEELCPGHYIVQITPENFENSGVLNGYSGAAGTSDPDNDINNDDNGISMPGYGVVSKAVTLTSGREPVDDGDTDSNTNLTLDFGFYQSIGVGPCHVSLGNIIWHDINKDGIYQPDSESGINGVRLNLYQDSDNSGDYTPGTDEFLETTLSFINENGESGHYLFEDLCDGDYIIRILPENFEDVLAGYSTTVGISDPDNDINTDDNGIFMSGYGVVSKAITLTSGGEPADDGDTNSDTNLTLDFGFYQDSADTNPPVCPCRLSLGNLIWEDTNKDGIYQAENEVGINDVKISLYRDSDDSGDYTPDTDEFLTAGISFTLNGEPGHYLFQNLSEGNYIVQIDSSNFEEHSILSSYFSTSGNSDPDNDINNDDNGDSMFGHGVVTKAITLTCGREPVNDGDIDPNTNLTADFGFCQNGILPGSCDLDLGNLVWEDANKDGMYQPDSESGINDVKISLYLDSDGSGNYTPDADEFLSSEISFTLNGEPGHYLFENLSEGDYIVRTDTSNFNGDGVLTGYFSTSGNSDPDNDINNDDNGTPMFGHGVVTKAVTLTCGREPVNDGDIDPDTNLTADFGFCQNEPPADPCDLILGGIVWHDADENGIYQPDSESGIDHVRLSLYRDSDGSGHYTPDKDEFLDSAISVTLDGELGRYIFNNLCEGAYIVQAVPANFDDNSVLNGYSNSTGNLIPGHGVVTRAISLRADEAPWVNFGFYQPASPDCLECLPMKPF</sequence>
<evidence type="ECO:0000313" key="8">
    <source>
        <dbReference type="Proteomes" id="UP000663722"/>
    </source>
</evidence>
<feature type="domain" description="SD-repeat containing protein B" evidence="6">
    <location>
        <begin position="5831"/>
        <end position="5943"/>
    </location>
</feature>
<comment type="subcellular location">
    <subcellularLocation>
        <location evidence="1">Secreted</location>
    </subcellularLocation>
</comment>
<feature type="region of interest" description="Disordered" evidence="4">
    <location>
        <begin position="4379"/>
        <end position="4400"/>
    </location>
</feature>
<feature type="domain" description="SD-repeat containing protein B" evidence="6">
    <location>
        <begin position="3368"/>
        <end position="3480"/>
    </location>
</feature>
<feature type="domain" description="SD-repeat containing protein B" evidence="6">
    <location>
        <begin position="980"/>
        <end position="1061"/>
    </location>
</feature>
<feature type="compositionally biased region" description="Acidic residues" evidence="4">
    <location>
        <begin position="3917"/>
        <end position="3928"/>
    </location>
</feature>
<feature type="domain" description="SD-repeat containing protein B" evidence="6">
    <location>
        <begin position="1299"/>
        <end position="1382"/>
    </location>
</feature>
<dbReference type="PANTHER" id="PTHR23303:SF15">
    <property type="entry name" value="COLOSSIN-A"/>
    <property type="match status" value="1"/>
</dbReference>
<dbReference type="Gene3D" id="2.60.40.10">
    <property type="entry name" value="Immunoglobulins"/>
    <property type="match status" value="50"/>
</dbReference>
<feature type="domain" description="SD-repeat containing protein B" evidence="6">
    <location>
        <begin position="1740"/>
        <end position="1835"/>
    </location>
</feature>
<feature type="domain" description="SD-repeat containing protein B" evidence="6">
    <location>
        <begin position="4776"/>
        <end position="4887"/>
    </location>
</feature>
<feature type="region of interest" description="Disordered" evidence="4">
    <location>
        <begin position="3574"/>
        <end position="3596"/>
    </location>
</feature>
<feature type="domain" description="SD-repeat containing protein B" evidence="6">
    <location>
        <begin position="5607"/>
        <end position="5719"/>
    </location>
</feature>
<feature type="region of interest" description="Disordered" evidence="4">
    <location>
        <begin position="2620"/>
        <end position="2641"/>
    </location>
</feature>
<feature type="domain" description="SD-repeat containing protein B" evidence="6">
    <location>
        <begin position="4307"/>
        <end position="4419"/>
    </location>
</feature>
<feature type="domain" description="SD-repeat containing protein B" evidence="6">
    <location>
        <begin position="7115"/>
        <end position="7222"/>
    </location>
</feature>
<feature type="domain" description="SD-repeat containing protein B" evidence="6">
    <location>
        <begin position="1967"/>
        <end position="2047"/>
    </location>
</feature>
<feature type="domain" description="SD-repeat containing protein B" evidence="6">
    <location>
        <begin position="3488"/>
        <end position="3600"/>
    </location>
</feature>
<feature type="domain" description="SD-repeat containing protein B" evidence="6">
    <location>
        <begin position="860"/>
        <end position="975"/>
    </location>
</feature>
<feature type="region of interest" description="Disordered" evidence="4">
    <location>
        <begin position="3431"/>
        <end position="3470"/>
    </location>
</feature>
<dbReference type="SUPFAM" id="SSF117074">
    <property type="entry name" value="Hypothetical protein PA1324"/>
    <property type="match status" value="51"/>
</dbReference>
<feature type="domain" description="SD-repeat containing protein B" evidence="6">
    <location>
        <begin position="3020"/>
        <end position="3132"/>
    </location>
</feature>
<evidence type="ECO:0000259" key="5">
    <source>
        <dbReference type="Pfam" id="PF01345"/>
    </source>
</evidence>
<feature type="domain" description="SD-repeat containing protein B" evidence="6">
    <location>
        <begin position="6627"/>
        <end position="6717"/>
    </location>
</feature>
<evidence type="ECO:0000259" key="6">
    <source>
        <dbReference type="Pfam" id="PF17210"/>
    </source>
</evidence>
<keyword evidence="8" id="KW-1185">Reference proteome</keyword>
<feature type="domain" description="SD-repeat containing protein B" evidence="6">
    <location>
        <begin position="2205"/>
        <end position="2316"/>
    </location>
</feature>
<keyword evidence="2" id="KW-0964">Secreted</keyword>
<feature type="domain" description="DUF11" evidence="5">
    <location>
        <begin position="160"/>
        <end position="271"/>
    </location>
</feature>
<dbReference type="InterPro" id="IPR013783">
    <property type="entry name" value="Ig-like_fold"/>
</dbReference>
<feature type="domain" description="SD-repeat containing protein B" evidence="6">
    <location>
        <begin position="6788"/>
        <end position="6871"/>
    </location>
</feature>
<dbReference type="GO" id="GO:0005576">
    <property type="term" value="C:extracellular region"/>
    <property type="evidence" value="ECO:0007669"/>
    <property type="project" value="UniProtKB-SubCell"/>
</dbReference>
<feature type="domain" description="SD-repeat containing protein B" evidence="6">
    <location>
        <begin position="3610"/>
        <end position="3692"/>
    </location>
</feature>
<feature type="domain" description="SD-repeat containing protein B" evidence="6">
    <location>
        <begin position="3839"/>
        <end position="3951"/>
    </location>
</feature>
<feature type="domain" description="SD-repeat containing protein B" evidence="6">
    <location>
        <begin position="2784"/>
        <end position="2895"/>
    </location>
</feature>
<feature type="domain" description="SD-repeat containing protein B" evidence="6">
    <location>
        <begin position="5726"/>
        <end position="5810"/>
    </location>
</feature>
<dbReference type="Pfam" id="PF17210">
    <property type="entry name" value="SdrD_B"/>
    <property type="match status" value="49"/>
</dbReference>
<accession>A0A975BQH2</accession>
<proteinExistence type="predicted"/>
<feature type="domain" description="SD-repeat containing protein B" evidence="6">
    <location>
        <begin position="5266"/>
        <end position="5378"/>
    </location>
</feature>
<feature type="domain" description="DUF11" evidence="5">
    <location>
        <begin position="6225"/>
        <end position="6316"/>
    </location>
</feature>
<feature type="domain" description="SD-repeat containing protein B" evidence="6">
    <location>
        <begin position="6953"/>
        <end position="7057"/>
    </location>
</feature>
<feature type="domain" description="SD-repeat containing protein B" evidence="6">
    <location>
        <begin position="4652"/>
        <end position="4767"/>
    </location>
</feature>
<dbReference type="KEGG" id="dmm:dnm_053840"/>
<dbReference type="InterPro" id="IPR047589">
    <property type="entry name" value="DUF11_rpt"/>
</dbReference>
<feature type="compositionally biased region" description="Polar residues" evidence="4">
    <location>
        <begin position="3461"/>
        <end position="3470"/>
    </location>
</feature>
<feature type="region of interest" description="Disordered" evidence="4">
    <location>
        <begin position="4846"/>
        <end position="4872"/>
    </location>
</feature>
<feature type="domain" description="SD-repeat containing protein B" evidence="6">
    <location>
        <begin position="1087"/>
        <end position="1166"/>
    </location>
</feature>
<dbReference type="InterPro" id="IPR001434">
    <property type="entry name" value="OmcB-like_DUF11"/>
</dbReference>
<dbReference type="RefSeq" id="WP_207677999.1">
    <property type="nucleotide sequence ID" value="NZ_CP061800.1"/>
</dbReference>
<protein>
    <submittedName>
        <fullName evidence="7">SD repeat-containing protein, DUF11 containing</fullName>
    </submittedName>
</protein>
<feature type="domain" description="SD-repeat containing protein B" evidence="6">
    <location>
        <begin position="3244"/>
        <end position="3360"/>
    </location>
</feature>
<dbReference type="NCBIfam" id="TIGR01451">
    <property type="entry name" value="B_ant_repeat"/>
    <property type="match status" value="4"/>
</dbReference>
<feature type="domain" description="SD-repeat containing protein B" evidence="6">
    <location>
        <begin position="3715"/>
        <end position="3831"/>
    </location>
</feature>
<feature type="region of interest" description="Disordered" evidence="4">
    <location>
        <begin position="2739"/>
        <end position="2768"/>
    </location>
</feature>
<feature type="domain" description="SD-repeat containing protein B" evidence="6">
    <location>
        <begin position="5014"/>
        <end position="5130"/>
    </location>
</feature>
<dbReference type="InterPro" id="IPR033764">
    <property type="entry name" value="Sdr_B"/>
</dbReference>
<feature type="compositionally biased region" description="Polar residues" evidence="4">
    <location>
        <begin position="2631"/>
        <end position="2641"/>
    </location>
</feature>
<dbReference type="EMBL" id="CP061800">
    <property type="protein sequence ID" value="QTA89334.1"/>
    <property type="molecule type" value="Genomic_DNA"/>
</dbReference>
<feature type="region of interest" description="Disordered" evidence="4">
    <location>
        <begin position="5562"/>
        <end position="5592"/>
    </location>
</feature>
<feature type="compositionally biased region" description="Low complexity" evidence="4">
    <location>
        <begin position="4863"/>
        <end position="4872"/>
    </location>
</feature>
<dbReference type="Proteomes" id="UP000663722">
    <property type="component" value="Chromosome"/>
</dbReference>
<keyword evidence="3" id="KW-0732">Signal</keyword>
<feature type="domain" description="SD-repeat containing protein B" evidence="6">
    <location>
        <begin position="5490"/>
        <end position="5603"/>
    </location>
</feature>
<dbReference type="PANTHER" id="PTHR23303">
    <property type="entry name" value="CARBOXYPEPTIDASE REGULATORY REGION-CONTAINING"/>
    <property type="match status" value="1"/>
</dbReference>
<feature type="compositionally biased region" description="Polar residues" evidence="4">
    <location>
        <begin position="2757"/>
        <end position="2768"/>
    </location>
</feature>
<evidence type="ECO:0000256" key="2">
    <source>
        <dbReference type="ARBA" id="ARBA00022525"/>
    </source>
</evidence>
<feature type="domain" description="SD-repeat containing protein B" evidence="6">
    <location>
        <begin position="4546"/>
        <end position="4621"/>
    </location>
</feature>
<name>A0A975BQH2_9BACT</name>
<feature type="domain" description="SD-repeat containing protein B" evidence="6">
    <location>
        <begin position="1202"/>
        <end position="1272"/>
    </location>
</feature>
<reference evidence="7" key="1">
    <citation type="journal article" date="2021" name="Microb. Physiol.">
        <title>Proteogenomic Insights into the Physiology of Marine, Sulfate-Reducing, Filamentous Desulfonema limicola and Desulfonema magnum.</title>
        <authorList>
            <person name="Schnaars V."/>
            <person name="Wohlbrand L."/>
            <person name="Scheve S."/>
            <person name="Hinrichs C."/>
            <person name="Reinhardt R."/>
            <person name="Rabus R."/>
        </authorList>
    </citation>
    <scope>NUCLEOTIDE SEQUENCE</scope>
    <source>
        <strain evidence="7">4be13</strain>
    </source>
</reference>
<feature type="domain" description="SD-repeat containing protein B" evidence="6">
    <location>
        <begin position="5947"/>
        <end position="6059"/>
    </location>
</feature>
<evidence type="ECO:0000256" key="4">
    <source>
        <dbReference type="SAM" id="MobiDB-lite"/>
    </source>
</evidence>
<feature type="domain" description="SD-repeat containing protein B" evidence="6">
    <location>
        <begin position="1627"/>
        <end position="1719"/>
    </location>
</feature>
<feature type="domain" description="SD-repeat containing protein B" evidence="6">
    <location>
        <begin position="3959"/>
        <end position="4071"/>
    </location>
</feature>
<feature type="domain" description="SD-repeat containing protein B" evidence="6">
    <location>
        <begin position="4078"/>
        <end position="4149"/>
    </location>
</feature>
<evidence type="ECO:0000256" key="3">
    <source>
        <dbReference type="ARBA" id="ARBA00022729"/>
    </source>
</evidence>
<feature type="region of interest" description="Disordered" evidence="4">
    <location>
        <begin position="5902"/>
        <end position="5921"/>
    </location>
</feature>
<feature type="domain" description="SD-repeat containing protein B" evidence="6">
    <location>
        <begin position="5385"/>
        <end position="5450"/>
    </location>
</feature>
<gene>
    <name evidence="7" type="ORF">dnm_053840</name>
</gene>
<dbReference type="InterPro" id="IPR051417">
    <property type="entry name" value="SDr/BOS_complex"/>
</dbReference>
<feature type="domain" description="SD-repeat containing protein B" evidence="6">
    <location>
        <begin position="2903"/>
        <end position="3015"/>
    </location>
</feature>
<feature type="domain" description="SD-repeat containing protein B" evidence="6">
    <location>
        <begin position="2548"/>
        <end position="2660"/>
    </location>
</feature>
<feature type="compositionally biased region" description="Acidic residues" evidence="4">
    <location>
        <begin position="4385"/>
        <end position="4396"/>
    </location>
</feature>
<feature type="domain" description="SD-repeat containing protein B" evidence="6">
    <location>
        <begin position="1854"/>
        <end position="1946"/>
    </location>
</feature>
<dbReference type="Gene3D" id="2.60.40.740">
    <property type="match status" value="1"/>
</dbReference>
<feature type="domain" description="SD-repeat containing protein B" evidence="6">
    <location>
        <begin position="4183"/>
        <end position="4299"/>
    </location>
</feature>
<feature type="domain" description="SD-repeat containing protein B" evidence="6">
    <location>
        <begin position="2324"/>
        <end position="2436"/>
    </location>
</feature>
<evidence type="ECO:0000313" key="7">
    <source>
        <dbReference type="EMBL" id="QTA89334.1"/>
    </source>
</evidence>
<feature type="region of interest" description="Disordered" evidence="4">
    <location>
        <begin position="3910"/>
        <end position="3953"/>
    </location>
</feature>
<feature type="domain" description="SD-repeat containing protein B" evidence="6">
    <location>
        <begin position="5138"/>
        <end position="5258"/>
    </location>
</feature>
<feature type="domain" description="SD-repeat containing protein B" evidence="6">
    <location>
        <begin position="3139"/>
        <end position="3214"/>
    </location>
</feature>
<feature type="domain" description="SD-repeat containing protein B" evidence="6">
    <location>
        <begin position="2080"/>
        <end position="2196"/>
    </location>
</feature>
<feature type="domain" description="SD-repeat containing protein B" evidence="6">
    <location>
        <begin position="4895"/>
        <end position="5006"/>
    </location>
</feature>
<feature type="domain" description="SD-repeat containing protein B" evidence="6">
    <location>
        <begin position="1514"/>
        <end position="1602"/>
    </location>
</feature>
<dbReference type="Pfam" id="PF01345">
    <property type="entry name" value="DUF11"/>
    <property type="match status" value="3"/>
</dbReference>
<feature type="domain" description="SD-repeat containing protein B" evidence="6">
    <location>
        <begin position="4427"/>
        <end position="4539"/>
    </location>
</feature>
<organism evidence="7 8">
    <name type="scientific">Desulfonema magnum</name>
    <dbReference type="NCBI Taxonomy" id="45655"/>
    <lineage>
        <taxon>Bacteria</taxon>
        <taxon>Pseudomonadati</taxon>
        <taxon>Thermodesulfobacteriota</taxon>
        <taxon>Desulfobacteria</taxon>
        <taxon>Desulfobacterales</taxon>
        <taxon>Desulfococcaceae</taxon>
        <taxon>Desulfonema</taxon>
    </lineage>
</organism>
<feature type="domain" description="SD-repeat containing protein B" evidence="6">
    <location>
        <begin position="2666"/>
        <end position="2778"/>
    </location>
</feature>
<feature type="domain" description="SD-repeat containing protein B" evidence="6">
    <location>
        <begin position="2443"/>
        <end position="2534"/>
    </location>
</feature>